<dbReference type="Pfam" id="PF01490">
    <property type="entry name" value="Aa_trans"/>
    <property type="match status" value="1"/>
</dbReference>
<feature type="transmembrane region" description="Helical" evidence="6">
    <location>
        <begin position="149"/>
        <end position="172"/>
    </location>
</feature>
<evidence type="ECO:0000256" key="2">
    <source>
        <dbReference type="ARBA" id="ARBA00022692"/>
    </source>
</evidence>
<feature type="region of interest" description="Disordered" evidence="5">
    <location>
        <begin position="1"/>
        <end position="22"/>
    </location>
</feature>
<feature type="transmembrane region" description="Helical" evidence="6">
    <location>
        <begin position="222"/>
        <end position="242"/>
    </location>
</feature>
<keyword evidence="2 6" id="KW-0812">Transmembrane</keyword>
<evidence type="ECO:0000256" key="6">
    <source>
        <dbReference type="SAM" id="Phobius"/>
    </source>
</evidence>
<feature type="transmembrane region" description="Helical" evidence="6">
    <location>
        <begin position="457"/>
        <end position="478"/>
    </location>
</feature>
<evidence type="ECO:0000256" key="5">
    <source>
        <dbReference type="SAM" id="MobiDB-lite"/>
    </source>
</evidence>
<reference evidence="8" key="1">
    <citation type="journal article" date="2015" name="Elife">
        <title>Stem cells and fluid flow drive cyst formation in an invertebrate excretory organ.</title>
        <authorList>
            <person name="Thi-Kim Vu H."/>
            <person name="Rink J.C."/>
            <person name="McKinney S.A."/>
            <person name="McClain M."/>
            <person name="Lakshmanaperumal N."/>
            <person name="Alexander R."/>
            <person name="Sanchez Alvarado A."/>
        </authorList>
    </citation>
    <scope>NUCLEOTIDE SEQUENCE</scope>
</reference>
<accession>A0A0H3YJJ8</accession>
<sequence length="484" mass="54172">MANKNNENLSSSGNVIEDNPNNAQLTTFESTDSDIFYNNNNNKRKRSSASSGGFLQDGSLVDENDEESNFTGGAGWPSGILIMANVCLGMGILNFPRIFYEAGGITVTLISLAIFVVLIAGSLYIIAYCCRYYACVNYQDMVRVHCGRYFGLVCSVSLFFELTGSLIVKMVVLSDQLDRLYSIASGSEFTKHYYLMPIVAIVIFLPMCFIRDFTCFKYVSVGGVLAALYITFGVSMVGYILKEPGDPELFIETKDQTRDFNLLIPLLVYGYHGHVEAPLVFSGIKKQKLHNFMKTVYSYLFISTVCYAVTGVFGYLTFGRTTDVDFLLNYPKDNWFANVAILIVSFKLFTSFPVLFFVVRSVFNGFYSSVVSTISHEKIKDFLENFAIARVLQTLIIFFFIIICAVVIPNISNAISIIGAVSCHFCFTFPGLCFFFLYQKATISNRKHFIRKIGGIFYILLGTFCFGVNFTVAIQSLLKSRPSI</sequence>
<protein>
    <submittedName>
        <fullName evidence="8">Slc38a-5</fullName>
    </submittedName>
</protein>
<organism evidence="8">
    <name type="scientific">Schmidtea mediterranea</name>
    <name type="common">Freshwater planarian flatworm</name>
    <dbReference type="NCBI Taxonomy" id="79327"/>
    <lineage>
        <taxon>Eukaryota</taxon>
        <taxon>Metazoa</taxon>
        <taxon>Spiralia</taxon>
        <taxon>Lophotrochozoa</taxon>
        <taxon>Platyhelminthes</taxon>
        <taxon>Rhabditophora</taxon>
        <taxon>Seriata</taxon>
        <taxon>Tricladida</taxon>
        <taxon>Continenticola</taxon>
        <taxon>Geoplanoidea</taxon>
        <taxon>Dugesiidae</taxon>
        <taxon>Schmidtea</taxon>
    </lineage>
</organism>
<dbReference type="AlphaFoldDB" id="A0A0H3YJJ8"/>
<feature type="transmembrane region" description="Helical" evidence="6">
    <location>
        <begin position="414"/>
        <end position="437"/>
    </location>
</feature>
<evidence type="ECO:0000256" key="3">
    <source>
        <dbReference type="ARBA" id="ARBA00022989"/>
    </source>
</evidence>
<dbReference type="GO" id="GO:0016020">
    <property type="term" value="C:membrane"/>
    <property type="evidence" value="ECO:0007669"/>
    <property type="project" value="UniProtKB-SubCell"/>
</dbReference>
<dbReference type="EMBL" id="KT163714">
    <property type="protein sequence ID" value="AKN21664.1"/>
    <property type="molecule type" value="mRNA"/>
</dbReference>
<comment type="subcellular location">
    <subcellularLocation>
        <location evidence="1">Membrane</location>
        <topology evidence="1">Multi-pass membrane protein</topology>
    </subcellularLocation>
</comment>
<evidence type="ECO:0000256" key="4">
    <source>
        <dbReference type="ARBA" id="ARBA00023136"/>
    </source>
</evidence>
<feature type="domain" description="Amino acid transporter transmembrane" evidence="7">
    <location>
        <begin position="73"/>
        <end position="474"/>
    </location>
</feature>
<feature type="transmembrane region" description="Helical" evidence="6">
    <location>
        <begin position="387"/>
        <end position="408"/>
    </location>
</feature>
<name>A0A0H3YJJ8_SCHMD</name>
<dbReference type="PANTHER" id="PTHR22950">
    <property type="entry name" value="AMINO ACID TRANSPORTER"/>
    <property type="match status" value="1"/>
</dbReference>
<evidence type="ECO:0000313" key="8">
    <source>
        <dbReference type="EMBL" id="AKN21664.1"/>
    </source>
</evidence>
<feature type="transmembrane region" description="Helical" evidence="6">
    <location>
        <begin position="336"/>
        <end position="359"/>
    </location>
</feature>
<dbReference type="PANTHER" id="PTHR22950:SF652">
    <property type="entry name" value="TRANSMEMBRANE AMINO ACID TRANSPORTER FAMILY PROTEIN"/>
    <property type="match status" value="1"/>
</dbReference>
<keyword evidence="3 6" id="KW-1133">Transmembrane helix</keyword>
<feature type="transmembrane region" description="Helical" evidence="6">
    <location>
        <begin position="296"/>
        <end position="316"/>
    </location>
</feature>
<feature type="transmembrane region" description="Helical" evidence="6">
    <location>
        <begin position="192"/>
        <end position="210"/>
    </location>
</feature>
<feature type="transmembrane region" description="Helical" evidence="6">
    <location>
        <begin position="105"/>
        <end position="128"/>
    </location>
</feature>
<feature type="transmembrane region" description="Helical" evidence="6">
    <location>
        <begin position="80"/>
        <end position="99"/>
    </location>
</feature>
<evidence type="ECO:0000256" key="1">
    <source>
        <dbReference type="ARBA" id="ARBA00004141"/>
    </source>
</evidence>
<dbReference type="GO" id="GO:0015179">
    <property type="term" value="F:L-amino acid transmembrane transporter activity"/>
    <property type="evidence" value="ECO:0007669"/>
    <property type="project" value="TreeGrafter"/>
</dbReference>
<keyword evidence="4 6" id="KW-0472">Membrane</keyword>
<dbReference type="InterPro" id="IPR013057">
    <property type="entry name" value="AA_transpt_TM"/>
</dbReference>
<gene>
    <name evidence="8" type="primary">slc38a-5</name>
</gene>
<proteinExistence type="evidence at transcript level"/>
<dbReference type="OrthoDB" id="438545at2759"/>
<feature type="transmembrane region" description="Helical" evidence="6">
    <location>
        <begin position="262"/>
        <end position="284"/>
    </location>
</feature>
<evidence type="ECO:0000259" key="7">
    <source>
        <dbReference type="Pfam" id="PF01490"/>
    </source>
</evidence>